<dbReference type="SUPFAM" id="SSF110296">
    <property type="entry name" value="Oligoxyloglucan reducing end-specific cellobiohydrolase"/>
    <property type="match status" value="1"/>
</dbReference>
<dbReference type="InterPro" id="IPR054817">
    <property type="entry name" value="Glycosyl_F510_1955-like"/>
</dbReference>
<name>A0ABW6K0A9_9BACI</name>
<comment type="caution">
    <text evidence="3">The sequence shown here is derived from an EMBL/GenBank/DDBJ whole genome shotgun (WGS) entry which is preliminary data.</text>
</comment>
<protein>
    <submittedName>
        <fullName evidence="3">F510_1955 family glycosylhydrolase</fullName>
    </submittedName>
</protein>
<dbReference type="RefSeq" id="WP_389219261.1">
    <property type="nucleotide sequence ID" value="NZ_JBIACJ010000005.1"/>
</dbReference>
<dbReference type="EMBL" id="JBIACJ010000005">
    <property type="protein sequence ID" value="MFE8696770.1"/>
    <property type="molecule type" value="Genomic_DNA"/>
</dbReference>
<evidence type="ECO:0000256" key="2">
    <source>
        <dbReference type="SAM" id="SignalP"/>
    </source>
</evidence>
<reference evidence="3 4" key="1">
    <citation type="submission" date="2024-08" db="EMBL/GenBank/DDBJ databases">
        <title>Two novel Cytobacillus novel species.</title>
        <authorList>
            <person name="Liu G."/>
        </authorList>
    </citation>
    <scope>NUCLEOTIDE SEQUENCE [LARGE SCALE GENOMIC DNA]</scope>
    <source>
        <strain evidence="3 4">FJAT-53684</strain>
    </source>
</reference>
<sequence>MNKSKKYFLSCMIGFALVMAGCSNDGQDKDKQAKKKSESVQESNFEIKQAVPQRIERINGLGYPGNDEGLYIASHEGIKIFSAEGWLEGTSEKHEYMGFQASEEGFYASGFPEEEDSDTKAPLGLVKSSDKGASLEKLAFYGESNFPFLSSGYQSDIIYIINQEKNSALEPGVFYSEDEGRSWKPVGLNGFDADTLGMIAAHPTNSSLMAMSTRSGIFMSEDKGEHMKMVTEPVMATALAFSEDALYYSAAKDNKVLFYRMDLKTKESIPLNIPYLNYDNPVTFISVNHREEQTLSFATYLNDVYESTDGGENWNLLLKNGKIE</sequence>
<dbReference type="PROSITE" id="PS51257">
    <property type="entry name" value="PROKAR_LIPOPROTEIN"/>
    <property type="match status" value="1"/>
</dbReference>
<evidence type="ECO:0000313" key="3">
    <source>
        <dbReference type="EMBL" id="MFE8696770.1"/>
    </source>
</evidence>
<proteinExistence type="predicted"/>
<dbReference type="InterPro" id="IPR015943">
    <property type="entry name" value="WD40/YVTN_repeat-like_dom_sf"/>
</dbReference>
<organism evidence="3 4">
    <name type="scientific">Cytobacillus mangrovibacter</name>
    <dbReference type="NCBI Taxonomy" id="3299024"/>
    <lineage>
        <taxon>Bacteria</taxon>
        <taxon>Bacillati</taxon>
        <taxon>Bacillota</taxon>
        <taxon>Bacilli</taxon>
        <taxon>Bacillales</taxon>
        <taxon>Bacillaceae</taxon>
        <taxon>Cytobacillus</taxon>
    </lineage>
</organism>
<dbReference type="Gene3D" id="2.130.10.10">
    <property type="entry name" value="YVTN repeat-like/Quinoprotein amine dehydrogenase"/>
    <property type="match status" value="1"/>
</dbReference>
<evidence type="ECO:0000256" key="1">
    <source>
        <dbReference type="SAM" id="MobiDB-lite"/>
    </source>
</evidence>
<feature type="region of interest" description="Disordered" evidence="1">
    <location>
        <begin position="26"/>
        <end position="45"/>
    </location>
</feature>
<dbReference type="NCBIfam" id="NF045728">
    <property type="entry name" value="glycosyl_F510_1955"/>
    <property type="match status" value="1"/>
</dbReference>
<gene>
    <name evidence="3" type="ORF">ACFYKT_10520</name>
</gene>
<accession>A0ABW6K0A9</accession>
<dbReference type="Proteomes" id="UP001601058">
    <property type="component" value="Unassembled WGS sequence"/>
</dbReference>
<feature type="chain" id="PRO_5045222965" evidence="2">
    <location>
        <begin position="21"/>
        <end position="324"/>
    </location>
</feature>
<feature type="signal peptide" evidence="2">
    <location>
        <begin position="1"/>
        <end position="20"/>
    </location>
</feature>
<feature type="compositionally biased region" description="Basic and acidic residues" evidence="1">
    <location>
        <begin position="26"/>
        <end position="39"/>
    </location>
</feature>
<evidence type="ECO:0000313" key="4">
    <source>
        <dbReference type="Proteomes" id="UP001601058"/>
    </source>
</evidence>
<keyword evidence="4" id="KW-1185">Reference proteome</keyword>
<keyword evidence="2" id="KW-0732">Signal</keyword>